<evidence type="ECO:0000313" key="4">
    <source>
        <dbReference type="Proteomes" id="UP000295678"/>
    </source>
</evidence>
<dbReference type="EMBL" id="SMAK01000016">
    <property type="protein sequence ID" value="TCT04158.1"/>
    <property type="molecule type" value="Genomic_DNA"/>
</dbReference>
<keyword evidence="4" id="KW-1185">Reference proteome</keyword>
<name>A0A4V2UXN4_9HYPH</name>
<dbReference type="Proteomes" id="UP000295678">
    <property type="component" value="Unassembled WGS sequence"/>
</dbReference>
<feature type="domain" description="DUF6456" evidence="2">
    <location>
        <begin position="113"/>
        <end position="247"/>
    </location>
</feature>
<dbReference type="RefSeq" id="WP_132807860.1">
    <property type="nucleotide sequence ID" value="NZ_SMAK01000016.1"/>
</dbReference>
<dbReference type="AlphaFoldDB" id="A0A4V2UXN4"/>
<proteinExistence type="predicted"/>
<evidence type="ECO:0000256" key="1">
    <source>
        <dbReference type="SAM" id="MobiDB-lite"/>
    </source>
</evidence>
<evidence type="ECO:0000259" key="2">
    <source>
        <dbReference type="Pfam" id="PF20057"/>
    </source>
</evidence>
<evidence type="ECO:0000313" key="3">
    <source>
        <dbReference type="EMBL" id="TCT04158.1"/>
    </source>
</evidence>
<organism evidence="3 4">
    <name type="scientific">Tepidamorphus gemmatus</name>
    <dbReference type="NCBI Taxonomy" id="747076"/>
    <lineage>
        <taxon>Bacteria</taxon>
        <taxon>Pseudomonadati</taxon>
        <taxon>Pseudomonadota</taxon>
        <taxon>Alphaproteobacteria</taxon>
        <taxon>Hyphomicrobiales</taxon>
        <taxon>Tepidamorphaceae</taxon>
        <taxon>Tepidamorphus</taxon>
    </lineage>
</organism>
<protein>
    <recommendedName>
        <fullName evidence="2">DUF6456 domain-containing protein</fullName>
    </recommendedName>
</protein>
<feature type="compositionally biased region" description="Low complexity" evidence="1">
    <location>
        <begin position="265"/>
        <end position="284"/>
    </location>
</feature>
<dbReference type="OrthoDB" id="7476630at2"/>
<gene>
    <name evidence="3" type="ORF">EDC22_11634</name>
</gene>
<accession>A0A4V2UXN4</accession>
<comment type="caution">
    <text evidence="3">The sequence shown here is derived from an EMBL/GenBank/DDBJ whole genome shotgun (WGS) entry which is preliminary data.</text>
</comment>
<dbReference type="InterPro" id="IPR045599">
    <property type="entry name" value="DUF6456"/>
</dbReference>
<sequence length="284" mass="31052">MTRAPRRRTEARLLAGLEALAMPDARLRRRDDGGADIVRGHAGDRLRSLSPQDVDRLLADGLLEGGPDGWRLAETGRARLRRASRLDDPWRAQHLDMIDTVLEDGAGRRVVTTVANESPLAWLRRRRGADGAPLVSETRYLAGERLRADFERAGLMARVTADWSRPAGRQRRGATNLAADVVDSAIAARQRVNAVFRALGPELAALLIDVCCLLIGLEDAERRRGWPRRSAKVVLGIGLDRLAAHYGLSESATGPERVPTRHWGAADYRPQADPQADPAAAEPG</sequence>
<reference evidence="3 4" key="1">
    <citation type="submission" date="2019-03" db="EMBL/GenBank/DDBJ databases">
        <title>Genomic Encyclopedia of Type Strains, Phase IV (KMG-IV): sequencing the most valuable type-strain genomes for metagenomic binning, comparative biology and taxonomic classification.</title>
        <authorList>
            <person name="Goeker M."/>
        </authorList>
    </citation>
    <scope>NUCLEOTIDE SEQUENCE [LARGE SCALE GENOMIC DNA]</scope>
    <source>
        <strain evidence="3 4">DSM 19345</strain>
    </source>
</reference>
<feature type="region of interest" description="Disordered" evidence="1">
    <location>
        <begin position="250"/>
        <end position="284"/>
    </location>
</feature>
<dbReference type="Pfam" id="PF20057">
    <property type="entry name" value="DUF6456"/>
    <property type="match status" value="1"/>
</dbReference>